<accession>A0ABD1LTQ8</accession>
<feature type="transmembrane region" description="Helical" evidence="14">
    <location>
        <begin position="288"/>
        <end position="304"/>
    </location>
</feature>
<evidence type="ECO:0000256" key="7">
    <source>
        <dbReference type="ARBA" id="ARBA00022640"/>
    </source>
</evidence>
<dbReference type="AlphaFoldDB" id="A0ABD1LTQ8"/>
<evidence type="ECO:0000256" key="11">
    <source>
        <dbReference type="ARBA" id="ARBA00023136"/>
    </source>
</evidence>
<organism evidence="15 16">
    <name type="scientific">Flemingia macrophylla</name>
    <dbReference type="NCBI Taxonomy" id="520843"/>
    <lineage>
        <taxon>Eukaryota</taxon>
        <taxon>Viridiplantae</taxon>
        <taxon>Streptophyta</taxon>
        <taxon>Embryophyta</taxon>
        <taxon>Tracheophyta</taxon>
        <taxon>Spermatophyta</taxon>
        <taxon>Magnoliopsida</taxon>
        <taxon>eudicotyledons</taxon>
        <taxon>Gunneridae</taxon>
        <taxon>Pentapetalae</taxon>
        <taxon>rosids</taxon>
        <taxon>fabids</taxon>
        <taxon>Fabales</taxon>
        <taxon>Fabaceae</taxon>
        <taxon>Papilionoideae</taxon>
        <taxon>50 kb inversion clade</taxon>
        <taxon>NPAAA clade</taxon>
        <taxon>indigoferoid/millettioid clade</taxon>
        <taxon>Phaseoleae</taxon>
        <taxon>Flemingia</taxon>
    </lineage>
</organism>
<evidence type="ECO:0000256" key="4">
    <source>
        <dbReference type="ARBA" id="ARBA00006528"/>
    </source>
</evidence>
<keyword evidence="11 14" id="KW-0472">Membrane</keyword>
<evidence type="ECO:0000256" key="6">
    <source>
        <dbReference type="ARBA" id="ARBA00022528"/>
    </source>
</evidence>
<keyword evidence="10 14" id="KW-1133">Transmembrane helix</keyword>
<keyword evidence="5" id="KW-0813">Transport</keyword>
<dbReference type="PANTHER" id="PTHR18640:SF10">
    <property type="entry name" value="SODIUM_METABOLITE COTRANSPORTER BASS4, CHLOROPLASTIC-RELATED"/>
    <property type="match status" value="1"/>
</dbReference>
<dbReference type="Pfam" id="PF13593">
    <property type="entry name" value="SBF_like"/>
    <property type="match status" value="1"/>
</dbReference>
<comment type="subcellular location">
    <subcellularLocation>
        <location evidence="3">Membrane</location>
        <topology evidence="3">Multi-pass membrane protein</topology>
    </subcellularLocation>
    <subcellularLocation>
        <location evidence="2">Plastid</location>
        <location evidence="2">Chloroplast envelope</location>
    </subcellularLocation>
</comment>
<feature type="transmembrane region" description="Helical" evidence="14">
    <location>
        <begin position="183"/>
        <end position="207"/>
    </location>
</feature>
<dbReference type="PANTHER" id="PTHR18640">
    <property type="entry name" value="SOLUTE CARRIER FAMILY 10 MEMBER 7"/>
    <property type="match status" value="1"/>
</dbReference>
<feature type="transmembrane region" description="Helical" evidence="14">
    <location>
        <begin position="213"/>
        <end position="238"/>
    </location>
</feature>
<evidence type="ECO:0000313" key="15">
    <source>
        <dbReference type="EMBL" id="KAL2326673.1"/>
    </source>
</evidence>
<comment type="function">
    <text evidence="1">May function as sodium-coupled metabolite transporter across the chloroplast envelope.</text>
</comment>
<keyword evidence="7" id="KW-0934">Plastid</keyword>
<feature type="transmembrane region" description="Helical" evidence="14">
    <location>
        <begin position="316"/>
        <end position="342"/>
    </location>
</feature>
<evidence type="ECO:0000256" key="5">
    <source>
        <dbReference type="ARBA" id="ARBA00022448"/>
    </source>
</evidence>
<comment type="caution">
    <text evidence="15">The sequence shown here is derived from an EMBL/GenBank/DDBJ whole genome shotgun (WGS) entry which is preliminary data.</text>
</comment>
<keyword evidence="16" id="KW-1185">Reference proteome</keyword>
<evidence type="ECO:0000256" key="12">
    <source>
        <dbReference type="ARBA" id="ARBA00067138"/>
    </source>
</evidence>
<gene>
    <name evidence="15" type="ORF">Fmac_025731</name>
</gene>
<evidence type="ECO:0000256" key="13">
    <source>
        <dbReference type="ARBA" id="ARBA00076034"/>
    </source>
</evidence>
<evidence type="ECO:0000256" key="9">
    <source>
        <dbReference type="ARBA" id="ARBA00022946"/>
    </source>
</evidence>
<evidence type="ECO:0000256" key="1">
    <source>
        <dbReference type="ARBA" id="ARBA00003198"/>
    </source>
</evidence>
<keyword evidence="8 14" id="KW-0812">Transmembrane</keyword>
<dbReference type="InterPro" id="IPR016833">
    <property type="entry name" value="Put_Na-Bile_cotransptr"/>
</dbReference>
<dbReference type="FunFam" id="1.20.1530.20:FF:000021">
    <property type="entry name" value="Probable sodium/metabolite cotransporter BASS4, chloroplastic"/>
    <property type="match status" value="1"/>
</dbReference>
<dbReference type="GO" id="GO:0009941">
    <property type="term" value="C:chloroplast envelope"/>
    <property type="evidence" value="ECO:0007669"/>
    <property type="project" value="UniProtKB-SubCell"/>
</dbReference>
<name>A0ABD1LTQ8_9FABA</name>
<feature type="transmembrane region" description="Helical" evidence="14">
    <location>
        <begin position="152"/>
        <end position="171"/>
    </location>
</feature>
<dbReference type="InterPro" id="IPR038770">
    <property type="entry name" value="Na+/solute_symporter_sf"/>
</dbReference>
<keyword evidence="6" id="KW-0150">Chloroplast</keyword>
<reference evidence="15 16" key="1">
    <citation type="submission" date="2024-08" db="EMBL/GenBank/DDBJ databases">
        <title>Insights into the chromosomal genome structure of Flemingia macrophylla.</title>
        <authorList>
            <person name="Ding Y."/>
            <person name="Zhao Y."/>
            <person name="Bi W."/>
            <person name="Wu M."/>
            <person name="Zhao G."/>
            <person name="Gong Y."/>
            <person name="Li W."/>
            <person name="Zhang P."/>
        </authorList>
    </citation>
    <scope>NUCLEOTIDE SEQUENCE [LARGE SCALE GENOMIC DNA]</scope>
    <source>
        <strain evidence="15">DYQJB</strain>
        <tissue evidence="15">Leaf</tissue>
    </source>
</reference>
<evidence type="ECO:0000313" key="16">
    <source>
        <dbReference type="Proteomes" id="UP001603857"/>
    </source>
</evidence>
<evidence type="ECO:0000256" key="3">
    <source>
        <dbReference type="ARBA" id="ARBA00004141"/>
    </source>
</evidence>
<proteinExistence type="inferred from homology"/>
<feature type="transmembrane region" description="Helical" evidence="14">
    <location>
        <begin position="89"/>
        <end position="112"/>
    </location>
</feature>
<evidence type="ECO:0000256" key="8">
    <source>
        <dbReference type="ARBA" id="ARBA00022692"/>
    </source>
</evidence>
<evidence type="ECO:0000256" key="10">
    <source>
        <dbReference type="ARBA" id="ARBA00022989"/>
    </source>
</evidence>
<dbReference type="GO" id="GO:0016020">
    <property type="term" value="C:membrane"/>
    <property type="evidence" value="ECO:0007669"/>
    <property type="project" value="UniProtKB-SubCell"/>
</dbReference>
<evidence type="ECO:0000256" key="14">
    <source>
        <dbReference type="SAM" id="Phobius"/>
    </source>
</evidence>
<evidence type="ECO:0000256" key="2">
    <source>
        <dbReference type="ARBA" id="ARBA00004119"/>
    </source>
</evidence>
<dbReference type="Proteomes" id="UP001603857">
    <property type="component" value="Unassembled WGS sequence"/>
</dbReference>
<dbReference type="Gene3D" id="1.20.1530.20">
    <property type="match status" value="1"/>
</dbReference>
<keyword evidence="9" id="KW-0809">Transit peptide</keyword>
<comment type="similarity">
    <text evidence="4">Belongs to the bile acid:sodium symporter (BASS) (TC 2.A.28) family.</text>
</comment>
<dbReference type="EMBL" id="JBGMDY010000008">
    <property type="protein sequence ID" value="KAL2326673.1"/>
    <property type="molecule type" value="Genomic_DNA"/>
</dbReference>
<protein>
    <recommendedName>
        <fullName evidence="12">Probable sodium/metabolite cotransporter BASS4, chloroplastic</fullName>
    </recommendedName>
    <alternativeName>
        <fullName evidence="13">Bile acid-sodium symporter family protein 4</fullName>
    </alternativeName>
</protein>
<sequence>MVASVTCEVLLRVQPPHSTEPMSHSLTLTLLPATTSPFRHRHPFAVKPLRLRSVARRLKPALVRACHPSQQMGGNGNKETKRSSWVEPILIFARSNVLPLALVSAVALGLAYPSLGCAADKYSVSKIGPFGIFVISGLMLRSEEIGAAVDAWPVGLFGLVSILFLTPYFSRIMLQIQLQPQEFITGLAIFCCMPTTLSSGVALTQLAGGNSALALAMTVISNMFGILIIPLSIAKFVAVGVGVTLPTKQLFKSLVLTILVPLILGKVLRESFKGVANFVDKNRKHFSVISALFLSLVPWIQVSRSRPLLLMVKPRVFLVAIGLGTFLHLSLLVFNIIAVWSLSVISGGRKSIFSLEENATALVLVASQKTLPVMVAVIEPLQGAFGEAGLLVLPCVAAHLNQIIVDSFIVNILRSRDNSNNVKMA</sequence>